<dbReference type="Proteomes" id="UP000739411">
    <property type="component" value="Unassembled WGS sequence"/>
</dbReference>
<dbReference type="PANTHER" id="PTHR32387:SF0">
    <property type="entry name" value="PROTEIN NO VEIN"/>
    <property type="match status" value="1"/>
</dbReference>
<dbReference type="PANTHER" id="PTHR32387">
    <property type="entry name" value="WU:FJ29H11"/>
    <property type="match status" value="1"/>
</dbReference>
<dbReference type="AlphaFoldDB" id="A0A935K2Z7"/>
<dbReference type="InterPro" id="IPR024975">
    <property type="entry name" value="NOV_C"/>
</dbReference>
<gene>
    <name evidence="2" type="ORF">IPJ38_10455</name>
</gene>
<dbReference type="NCBIfam" id="NF047352">
    <property type="entry name" value="P_loop_sacsin"/>
    <property type="match status" value="1"/>
</dbReference>
<dbReference type="Pfam" id="PF13020">
    <property type="entry name" value="NOV_C"/>
    <property type="match status" value="1"/>
</dbReference>
<feature type="domain" description="Protein NO VEIN C-terminal" evidence="1">
    <location>
        <begin position="578"/>
        <end position="649"/>
    </location>
</feature>
<dbReference type="Gene3D" id="3.30.565.10">
    <property type="entry name" value="Histidine kinase-like ATPase, C-terminal domain"/>
    <property type="match status" value="1"/>
</dbReference>
<dbReference type="EMBL" id="JADJMS010000020">
    <property type="protein sequence ID" value="MBK7415453.1"/>
    <property type="molecule type" value="Genomic_DNA"/>
</dbReference>
<proteinExistence type="predicted"/>
<sequence>MKIQEIQTEFLREASSAPSLFSDLAKVELYIAESYRSRAFIELLQNADDSGASKFLVRQVGKQLFVANDGHSFTQHEMIALCRSGSSNKRRGSGTIGYRGIGFKSVAGIAHEIDVISANSAFRFSKAITRQQLNIETDVPLIRIPHPIELKELSSVSLVEQLLLDGMNTVFILSGLDERMIAEEADAFDESAMLFLNNVSQVEIELPSVKRNLNRNTVHYIDGLNIEQIENNNEQFRWLVSSHEEGCERVAFALDADMIVPAPPSKSVIHAFMPTTEFSGALLKINGNFSTDPSRKSVDLDDTSLDTFERCVELLAKALCYATERCILPGIFSPFILASPVEGRFRKRLRDSLLSNLDDLGFCIAGVRSSPLEVRLRPDWLPYSDYEKICRDLPHIDQATLSQHPQLPDFLKWLGARLLTIEEGLSLFDQTTPSPIGRAQTFARLSRQYRYDLTADKLDIIGNTPLLPVEGGGALCVRDFSNQIIDSDFLEYIKQSNEIEDVRYLAKRLGLPISIINPIEDSPQKNLESQHQANSSKCESVTPPQALSALFKAVPAIKAWRSAEQNTFEWLSALADVLTVKDVSQANVGYDLEVFKHNGEFLYVEVKSVPRFGEAFRLTNNEHATAYQLGDAYFLAIVINSGNTYEIRLIQNPIRSLMLEKRCEQWSWYCENYLEKLIEYKEIEK</sequence>
<evidence type="ECO:0000259" key="1">
    <source>
        <dbReference type="Pfam" id="PF13020"/>
    </source>
</evidence>
<dbReference type="InterPro" id="IPR052957">
    <property type="entry name" value="Auxin_embryo_med"/>
</dbReference>
<reference evidence="2 3" key="1">
    <citation type="submission" date="2020-10" db="EMBL/GenBank/DDBJ databases">
        <title>Connecting structure to function with the recovery of over 1000 high-quality activated sludge metagenome-assembled genomes encoding full-length rRNA genes using long-read sequencing.</title>
        <authorList>
            <person name="Singleton C.M."/>
            <person name="Petriglieri F."/>
            <person name="Kristensen J.M."/>
            <person name="Kirkegaard R.H."/>
            <person name="Michaelsen T.Y."/>
            <person name="Andersen M.H."/>
            <person name="Karst S.M."/>
            <person name="Dueholm M.S."/>
            <person name="Nielsen P.H."/>
            <person name="Albertsen M."/>
        </authorList>
    </citation>
    <scope>NUCLEOTIDE SEQUENCE [LARGE SCALE GENOMIC DNA]</scope>
    <source>
        <strain evidence="2">EsbW_18-Q3-R4-48_BATAC.463</strain>
    </source>
</reference>
<organism evidence="2 3">
    <name type="scientific">Candidatus Dechloromonas phosphorivorans</name>
    <dbReference type="NCBI Taxonomy" id="2899244"/>
    <lineage>
        <taxon>Bacteria</taxon>
        <taxon>Pseudomonadati</taxon>
        <taxon>Pseudomonadota</taxon>
        <taxon>Betaproteobacteria</taxon>
        <taxon>Rhodocyclales</taxon>
        <taxon>Azonexaceae</taxon>
        <taxon>Dechloromonas</taxon>
    </lineage>
</organism>
<name>A0A935K2Z7_9RHOO</name>
<protein>
    <submittedName>
        <fullName evidence="2">DUF3883 domain-containing protein</fullName>
    </submittedName>
</protein>
<evidence type="ECO:0000313" key="3">
    <source>
        <dbReference type="Proteomes" id="UP000739411"/>
    </source>
</evidence>
<evidence type="ECO:0000313" key="2">
    <source>
        <dbReference type="EMBL" id="MBK7415453.1"/>
    </source>
</evidence>
<dbReference type="SUPFAM" id="SSF55874">
    <property type="entry name" value="ATPase domain of HSP90 chaperone/DNA topoisomerase II/histidine kinase"/>
    <property type="match status" value="1"/>
</dbReference>
<dbReference type="InterPro" id="IPR036890">
    <property type="entry name" value="HATPase_C_sf"/>
</dbReference>
<comment type="caution">
    <text evidence="2">The sequence shown here is derived from an EMBL/GenBank/DDBJ whole genome shotgun (WGS) entry which is preliminary data.</text>
</comment>
<accession>A0A935K2Z7</accession>